<evidence type="ECO:0000313" key="13">
    <source>
        <dbReference type="Proteomes" id="UP001139384"/>
    </source>
</evidence>
<name>A0A9X1Q5D0_STRM4</name>
<dbReference type="PANTHER" id="PTHR45745:SF1">
    <property type="entry name" value="PHOSPHOGLUCOMUTASE 2B-RELATED"/>
    <property type="match status" value="1"/>
</dbReference>
<comment type="cofactor">
    <cofactor evidence="1">
        <name>Mg(2+)</name>
        <dbReference type="ChEBI" id="CHEBI:18420"/>
    </cofactor>
</comment>
<dbReference type="SUPFAM" id="SSF55957">
    <property type="entry name" value="Phosphoglucomutase, C-terminal domain"/>
    <property type="match status" value="1"/>
</dbReference>
<dbReference type="GO" id="GO:0006166">
    <property type="term" value="P:purine ribonucleoside salvage"/>
    <property type="evidence" value="ECO:0007669"/>
    <property type="project" value="TreeGrafter"/>
</dbReference>
<dbReference type="Pfam" id="PF02878">
    <property type="entry name" value="PGM_PMM_I"/>
    <property type="match status" value="1"/>
</dbReference>
<dbReference type="AlphaFoldDB" id="A0A9X1Q5D0"/>
<dbReference type="InterPro" id="IPR005846">
    <property type="entry name" value="A-D-PHexomutase_a/b/a-III"/>
</dbReference>
<evidence type="ECO:0000256" key="2">
    <source>
        <dbReference type="ARBA" id="ARBA00010231"/>
    </source>
</evidence>
<evidence type="ECO:0000256" key="1">
    <source>
        <dbReference type="ARBA" id="ARBA00001946"/>
    </source>
</evidence>
<dbReference type="InterPro" id="IPR005843">
    <property type="entry name" value="A-D-PHexomutase_C"/>
</dbReference>
<evidence type="ECO:0000259" key="11">
    <source>
        <dbReference type="Pfam" id="PF02880"/>
    </source>
</evidence>
<dbReference type="GO" id="GO:0000287">
    <property type="term" value="F:magnesium ion binding"/>
    <property type="evidence" value="ECO:0007669"/>
    <property type="project" value="InterPro"/>
</dbReference>
<dbReference type="PROSITE" id="PS00710">
    <property type="entry name" value="PGM_PMM"/>
    <property type="match status" value="1"/>
</dbReference>
<dbReference type="InterPro" id="IPR036900">
    <property type="entry name" value="A-D-PHexomutase_C_sf"/>
</dbReference>
<dbReference type="Gene3D" id="3.40.120.10">
    <property type="entry name" value="Alpha-D-Glucose-1,6-Bisphosphate, subunit A, domain 3"/>
    <property type="match status" value="3"/>
</dbReference>
<dbReference type="InterPro" id="IPR016055">
    <property type="entry name" value="A-D-PHexomutase_a/b/a-I/II/III"/>
</dbReference>
<feature type="domain" description="Alpha-D-phosphohexomutase alpha/beta/alpha" evidence="11">
    <location>
        <begin position="315"/>
        <end position="422"/>
    </location>
</feature>
<feature type="domain" description="Alpha-D-phosphohexomutase alpha/beta/alpha" evidence="9">
    <location>
        <begin position="46"/>
        <end position="180"/>
    </location>
</feature>
<reference evidence="12" key="1">
    <citation type="submission" date="2022-01" db="EMBL/GenBank/DDBJ databases">
        <title>Draft Genome Sequences of Seven Type Strains of the Genus Streptomyces.</title>
        <authorList>
            <person name="Aziz S."/>
            <person name="Coretto E."/>
            <person name="Chronakova A."/>
            <person name="Sproer C."/>
            <person name="Huber K."/>
            <person name="Nouioui I."/>
            <person name="Gross H."/>
        </authorList>
    </citation>
    <scope>NUCLEOTIDE SEQUENCE</scope>
    <source>
        <strain evidence="12">DSM 103493</strain>
    </source>
</reference>
<protein>
    <submittedName>
        <fullName evidence="12">Phospho-sugar mutase</fullName>
    </submittedName>
</protein>
<keyword evidence="5 7" id="KW-0460">Magnesium</keyword>
<evidence type="ECO:0000256" key="4">
    <source>
        <dbReference type="ARBA" id="ARBA00022723"/>
    </source>
</evidence>
<dbReference type="Pfam" id="PF02880">
    <property type="entry name" value="PGM_PMM_III"/>
    <property type="match status" value="1"/>
</dbReference>
<dbReference type="PANTHER" id="PTHR45745">
    <property type="entry name" value="PHOSPHOMANNOMUTASE 45A"/>
    <property type="match status" value="1"/>
</dbReference>
<keyword evidence="13" id="KW-1185">Reference proteome</keyword>
<gene>
    <name evidence="12" type="ORF">L0P92_38565</name>
</gene>
<dbReference type="EMBL" id="JAKEIP010000304">
    <property type="protein sequence ID" value="MCF1599417.1"/>
    <property type="molecule type" value="Genomic_DNA"/>
</dbReference>
<dbReference type="Gene3D" id="3.30.310.50">
    <property type="entry name" value="Alpha-D-phosphohexomutase, C-terminal domain"/>
    <property type="match status" value="1"/>
</dbReference>
<evidence type="ECO:0000259" key="10">
    <source>
        <dbReference type="Pfam" id="PF02879"/>
    </source>
</evidence>
<evidence type="ECO:0000259" key="9">
    <source>
        <dbReference type="Pfam" id="PF02878"/>
    </source>
</evidence>
<feature type="domain" description="Alpha-D-phosphohexomutase alpha/beta/alpha" evidence="10">
    <location>
        <begin position="216"/>
        <end position="307"/>
    </location>
</feature>
<dbReference type="Proteomes" id="UP001139384">
    <property type="component" value="Unassembled WGS sequence"/>
</dbReference>
<dbReference type="Pfam" id="PF02879">
    <property type="entry name" value="PGM_PMM_II"/>
    <property type="match status" value="1"/>
</dbReference>
<dbReference type="CDD" id="cd05799">
    <property type="entry name" value="PGM2"/>
    <property type="match status" value="1"/>
</dbReference>
<evidence type="ECO:0000256" key="3">
    <source>
        <dbReference type="ARBA" id="ARBA00022553"/>
    </source>
</evidence>
<organism evidence="12 13">
    <name type="scientific">Streptomyces muensis</name>
    <dbReference type="NCBI Taxonomy" id="1077944"/>
    <lineage>
        <taxon>Bacteria</taxon>
        <taxon>Bacillati</taxon>
        <taxon>Actinomycetota</taxon>
        <taxon>Actinomycetes</taxon>
        <taxon>Kitasatosporales</taxon>
        <taxon>Streptomycetaceae</taxon>
        <taxon>Streptomyces</taxon>
    </lineage>
</organism>
<dbReference type="SUPFAM" id="SSF53738">
    <property type="entry name" value="Phosphoglucomutase, first 3 domains"/>
    <property type="match status" value="3"/>
</dbReference>
<dbReference type="InterPro" id="IPR005844">
    <property type="entry name" value="A-D-PHexomutase_a/b/a-I"/>
</dbReference>
<dbReference type="InterPro" id="IPR016066">
    <property type="entry name" value="A-D-PHexomutase_CS"/>
</dbReference>
<evidence type="ECO:0000256" key="5">
    <source>
        <dbReference type="ARBA" id="ARBA00022842"/>
    </source>
</evidence>
<keyword evidence="3" id="KW-0597">Phosphoprotein</keyword>
<keyword evidence="4 7" id="KW-0479">Metal-binding</keyword>
<evidence type="ECO:0000256" key="6">
    <source>
        <dbReference type="ARBA" id="ARBA00023235"/>
    </source>
</evidence>
<dbReference type="GO" id="GO:0008973">
    <property type="term" value="F:phosphopentomutase activity"/>
    <property type="evidence" value="ECO:0007669"/>
    <property type="project" value="TreeGrafter"/>
</dbReference>
<accession>A0A9X1Q5D0</accession>
<proteinExistence type="inferred from homology"/>
<dbReference type="InterPro" id="IPR005845">
    <property type="entry name" value="A-D-PHexomutase_a/b/a-II"/>
</dbReference>
<feature type="domain" description="Alpha-D-phosphohexomutase C-terminal" evidence="8">
    <location>
        <begin position="456"/>
        <end position="525"/>
    </location>
</feature>
<comment type="caution">
    <text evidence="12">The sequence shown here is derived from an EMBL/GenBank/DDBJ whole genome shotgun (WGS) entry which is preliminary data.</text>
</comment>
<dbReference type="GO" id="GO:0005975">
    <property type="term" value="P:carbohydrate metabolic process"/>
    <property type="evidence" value="ECO:0007669"/>
    <property type="project" value="InterPro"/>
</dbReference>
<keyword evidence="6" id="KW-0413">Isomerase</keyword>
<dbReference type="RefSeq" id="WP_234767794.1">
    <property type="nucleotide sequence ID" value="NZ_JAKEIP010000304.1"/>
</dbReference>
<evidence type="ECO:0000313" key="12">
    <source>
        <dbReference type="EMBL" id="MCF1599417.1"/>
    </source>
</evidence>
<comment type="similarity">
    <text evidence="2 7">Belongs to the phosphohexose mutase family.</text>
</comment>
<evidence type="ECO:0000259" key="8">
    <source>
        <dbReference type="Pfam" id="PF00408"/>
    </source>
</evidence>
<dbReference type="Pfam" id="PF00408">
    <property type="entry name" value="PGM_PMM_IV"/>
    <property type="match status" value="1"/>
</dbReference>
<sequence>MHDDLIARAQAWLTEDPDPETRDELAKLIEAADTEELTARFSGTLQFGTAGLRGELGAGPMRMNRTVVIRAAAGLAAYLRKQGHDNGLVVIGYDARHKSEDFARDTAAVMTGAGLRAAVLPRPLPTPVLAYAIRHLGAVAGVEVTASHNPPRDNGYKVYLGDGSQIVPPADIEIAQEIAAVPSLTVVPRPTEGWETLDDSVLDAYLARTDAVLAPDSPRTARTVYTAMHGVGKDVLLAAFARAGFPAPALVAEQAEPDPDFPTVAFPNPEEPGAMDLAFAKARETDPDLVIANDPDADRCAAAVKDGDVWRMLRGDEVGALLAAHLVRRGARGTFAESIVSSSLLGRIAEKAGLPYEETLTGFKWIARVDGLRYGYEEALGYCVDPDGVRDKDGITAALLITELASVLKAEGRTLLDLLDDLAVEHGLHATDQLSVRVQDLSVIANAMRRLRERPPAELAGLAVTRAEDLTRGTETLPPTDGLRYTLEGARVIVRPSGTEPKLKCYLEVVVPVAAHADLPAARAEAAELLETIKRDLSAAAGI</sequence>
<evidence type="ECO:0000256" key="7">
    <source>
        <dbReference type="RuleBase" id="RU004326"/>
    </source>
</evidence>